<comment type="caution">
    <text evidence="1">The sequence shown here is derived from an EMBL/GenBank/DDBJ whole genome shotgun (WGS) entry which is preliminary data.</text>
</comment>
<name>A0A229YL08_9EURO</name>
<dbReference type="EMBL" id="NIDN02000071">
    <property type="protein sequence ID" value="RLL97676.1"/>
    <property type="molecule type" value="Genomic_DNA"/>
</dbReference>
<keyword evidence="2" id="KW-1185">Reference proteome</keyword>
<sequence>MDILYGGEYGLVGGQEHLHFGAFHIHAAAHPEHIFKYPLALELIGTARVAGVQVLDVLPVRPGSRDVSAACQYTAGSTGLRLKSDFAVSQQASPKILSRVSTERQSHI</sequence>
<evidence type="ECO:0000313" key="2">
    <source>
        <dbReference type="Proteomes" id="UP000215289"/>
    </source>
</evidence>
<reference evidence="1 2" key="1">
    <citation type="submission" date="2018-08" db="EMBL/GenBank/DDBJ databases">
        <title>Draft genome sequences of two Aspergillus turcosus clinical strains isolated from bronchoalveolar lavage fluid: one azole-susceptible and the other azole-resistant.</title>
        <authorList>
            <person name="Parent-Michaud M."/>
            <person name="Dufresne P.J."/>
            <person name="Fournier E."/>
            <person name="Martineau C."/>
            <person name="Moreira S."/>
            <person name="Perkins V."/>
            <person name="De Repentigny L."/>
            <person name="Dufresne S.F."/>
        </authorList>
    </citation>
    <scope>NUCLEOTIDE SEQUENCE [LARGE SCALE GENOMIC DNA]</scope>
    <source>
        <strain evidence="1">HMR AF 1038</strain>
    </source>
</reference>
<dbReference type="AlphaFoldDB" id="A0A229YL08"/>
<accession>A0A229YL08</accession>
<evidence type="ECO:0000313" key="1">
    <source>
        <dbReference type="EMBL" id="RLL97676.1"/>
    </source>
</evidence>
<protein>
    <submittedName>
        <fullName evidence="1">Uncharacterized protein</fullName>
    </submittedName>
</protein>
<proteinExistence type="predicted"/>
<gene>
    <name evidence="1" type="ORF">CFD26_107060</name>
</gene>
<organism evidence="1 2">
    <name type="scientific">Aspergillus turcosus</name>
    <dbReference type="NCBI Taxonomy" id="1245748"/>
    <lineage>
        <taxon>Eukaryota</taxon>
        <taxon>Fungi</taxon>
        <taxon>Dikarya</taxon>
        <taxon>Ascomycota</taxon>
        <taxon>Pezizomycotina</taxon>
        <taxon>Eurotiomycetes</taxon>
        <taxon>Eurotiomycetidae</taxon>
        <taxon>Eurotiales</taxon>
        <taxon>Aspergillaceae</taxon>
        <taxon>Aspergillus</taxon>
        <taxon>Aspergillus subgen. Fumigati</taxon>
    </lineage>
</organism>
<dbReference type="Proteomes" id="UP000215289">
    <property type="component" value="Unassembled WGS sequence"/>
</dbReference>